<protein>
    <recommendedName>
        <fullName evidence="5">Septum formation initiator</fullName>
    </recommendedName>
</protein>
<dbReference type="InterPro" id="IPR007060">
    <property type="entry name" value="FtsL/DivIC"/>
</dbReference>
<evidence type="ECO:0000313" key="3">
    <source>
        <dbReference type="EMBL" id="TKJ42634.1"/>
    </source>
</evidence>
<evidence type="ECO:0000256" key="1">
    <source>
        <dbReference type="SAM" id="Coils"/>
    </source>
</evidence>
<name>A0A532V5Z3_UNCT6</name>
<proteinExistence type="predicted"/>
<dbReference type="Pfam" id="PF04977">
    <property type="entry name" value="DivIC"/>
    <property type="match status" value="1"/>
</dbReference>
<feature type="region of interest" description="Disordered" evidence="2">
    <location>
        <begin position="81"/>
        <end position="111"/>
    </location>
</feature>
<dbReference type="AlphaFoldDB" id="A0A532V5Z3"/>
<gene>
    <name evidence="3" type="ORF">CEE36_06960</name>
</gene>
<evidence type="ECO:0008006" key="5">
    <source>
        <dbReference type="Google" id="ProtNLM"/>
    </source>
</evidence>
<dbReference type="EMBL" id="NJBO01000010">
    <property type="protein sequence ID" value="TKJ42634.1"/>
    <property type="molecule type" value="Genomic_DNA"/>
</dbReference>
<feature type="compositionally biased region" description="Basic and acidic residues" evidence="2">
    <location>
        <begin position="81"/>
        <end position="91"/>
    </location>
</feature>
<sequence length="111" mass="12647">MKKGRRWLIVLAVVAVVAFLFLAGPNGLVKLIKMKHREAELEKRMIELQAEIEITHQKVERLASDPDFLRQVAKERLQMIDPQDTVKKESVQTDTARSGNPANDSLNRGDR</sequence>
<keyword evidence="1" id="KW-0175">Coiled coil</keyword>
<feature type="coiled-coil region" evidence="1">
    <location>
        <begin position="31"/>
        <end position="65"/>
    </location>
</feature>
<evidence type="ECO:0000313" key="4">
    <source>
        <dbReference type="Proteomes" id="UP000317778"/>
    </source>
</evidence>
<organism evidence="3 4">
    <name type="scientific">candidate division TA06 bacterium B3_TA06</name>
    <dbReference type="NCBI Taxonomy" id="2012487"/>
    <lineage>
        <taxon>Bacteria</taxon>
        <taxon>Bacteria division TA06</taxon>
    </lineage>
</organism>
<reference evidence="3 4" key="1">
    <citation type="submission" date="2017-06" db="EMBL/GenBank/DDBJ databases">
        <title>Novel microbial phyla capable of carbon fixation and sulfur reduction in deep-sea sediments.</title>
        <authorList>
            <person name="Huang J."/>
            <person name="Baker B."/>
            <person name="Wang Y."/>
        </authorList>
    </citation>
    <scope>NUCLEOTIDE SEQUENCE [LARGE SCALE GENOMIC DNA]</scope>
    <source>
        <strain evidence="3">B3_TA06</strain>
    </source>
</reference>
<dbReference type="Proteomes" id="UP000317778">
    <property type="component" value="Unassembled WGS sequence"/>
</dbReference>
<comment type="caution">
    <text evidence="3">The sequence shown here is derived from an EMBL/GenBank/DDBJ whole genome shotgun (WGS) entry which is preliminary data.</text>
</comment>
<evidence type="ECO:0000256" key="2">
    <source>
        <dbReference type="SAM" id="MobiDB-lite"/>
    </source>
</evidence>
<accession>A0A532V5Z3</accession>
<feature type="compositionally biased region" description="Polar residues" evidence="2">
    <location>
        <begin position="92"/>
        <end position="111"/>
    </location>
</feature>